<keyword evidence="3" id="KW-1185">Reference proteome</keyword>
<evidence type="ECO:0000313" key="2">
    <source>
        <dbReference type="EMBL" id="SDF42011.1"/>
    </source>
</evidence>
<sequence>MAARINARTQTDAAATARPIGSIVDQMNTAFAGPTWTPRSEARRDGEPRERVMFNGLSNTLRDLGWSAGALAGRLPQARRKRG</sequence>
<gene>
    <name evidence="2" type="ORF">SAMN05216241_10138</name>
</gene>
<dbReference type="AlphaFoldDB" id="A0A1G7KY27"/>
<proteinExistence type="predicted"/>
<reference evidence="2 3" key="1">
    <citation type="submission" date="2016-10" db="EMBL/GenBank/DDBJ databases">
        <authorList>
            <person name="de Groot N.N."/>
        </authorList>
    </citation>
    <scope>NUCLEOTIDE SEQUENCE [LARGE SCALE GENOMIC DNA]</scope>
    <source>
        <strain evidence="2 3">DSM 25584</strain>
    </source>
</reference>
<dbReference type="EMBL" id="FNCE01000001">
    <property type="protein sequence ID" value="SDF42011.1"/>
    <property type="molecule type" value="Genomic_DNA"/>
</dbReference>
<protein>
    <submittedName>
        <fullName evidence="2">Uncharacterized protein</fullName>
    </submittedName>
</protein>
<organism evidence="2 3">
    <name type="scientific">Limimonas halophila</name>
    <dbReference type="NCBI Taxonomy" id="1082479"/>
    <lineage>
        <taxon>Bacteria</taxon>
        <taxon>Pseudomonadati</taxon>
        <taxon>Pseudomonadota</taxon>
        <taxon>Alphaproteobacteria</taxon>
        <taxon>Rhodospirillales</taxon>
        <taxon>Rhodovibrionaceae</taxon>
        <taxon>Limimonas</taxon>
    </lineage>
</organism>
<evidence type="ECO:0000256" key="1">
    <source>
        <dbReference type="SAM" id="MobiDB-lite"/>
    </source>
</evidence>
<dbReference type="Proteomes" id="UP000199415">
    <property type="component" value="Unassembled WGS sequence"/>
</dbReference>
<accession>A0A1G7KY27</accession>
<dbReference type="RefSeq" id="WP_090018109.1">
    <property type="nucleotide sequence ID" value="NZ_FNCE01000001.1"/>
</dbReference>
<feature type="compositionally biased region" description="Low complexity" evidence="1">
    <location>
        <begin position="7"/>
        <end position="18"/>
    </location>
</feature>
<feature type="region of interest" description="Disordered" evidence="1">
    <location>
        <begin position="1"/>
        <end position="20"/>
    </location>
</feature>
<name>A0A1G7KY27_9PROT</name>
<evidence type="ECO:0000313" key="3">
    <source>
        <dbReference type="Proteomes" id="UP000199415"/>
    </source>
</evidence>
<dbReference type="STRING" id="1082479.SAMN05216241_10138"/>